<dbReference type="PANTHER" id="PTHR41252:SF1">
    <property type="entry name" value="BLR2505 PROTEIN"/>
    <property type="match status" value="1"/>
</dbReference>
<dbReference type="InterPro" id="IPR037401">
    <property type="entry name" value="SnoaL-like"/>
</dbReference>
<evidence type="ECO:0000256" key="1">
    <source>
        <dbReference type="SAM" id="SignalP"/>
    </source>
</evidence>
<proteinExistence type="predicted"/>
<feature type="domain" description="SnoaL-like" evidence="2">
    <location>
        <begin position="58"/>
        <end position="163"/>
    </location>
</feature>
<evidence type="ECO:0000313" key="4">
    <source>
        <dbReference type="Proteomes" id="UP001501759"/>
    </source>
</evidence>
<name>A0ABP9J8H3_9ACTN</name>
<dbReference type="RefSeq" id="WP_345654601.1">
    <property type="nucleotide sequence ID" value="NZ_BAABKB010000021.1"/>
</dbReference>
<accession>A0ABP9J8H3</accession>
<evidence type="ECO:0000313" key="3">
    <source>
        <dbReference type="EMBL" id="GAA5022292.1"/>
    </source>
</evidence>
<sequence>MRKATVVSLTAATILSLGAGAAFAADPTDTGKQPVAAKAEHVSSDIQLSKANAKLLNGYYNAFLKGDVNAAAQYVSADFVGHVPGKGANAGEYWSQDGFKKYMSNILAHTGRRYDVKVPVVSANGADVITREKIIATRADNPHKTFSLPVTMHFRFKAGKISEAWTLPEDQRLFDKYWAPLTDGSKAPTGRPLSKDTDVINVGEATSEKTLGLIKHLYNDFWHGDIADIRSKISDNVSVNIVGKSAMSGQYHGWDGYMQFRTNLMKMVGSKYKLEADTYSASANDAWVKEYIRMDRKWDKSFDTVYVMMHFRFKDGKIVHIDDFPVDTYAWEKFYTPPQH</sequence>
<gene>
    <name evidence="3" type="ORF">GCM10023335_54090</name>
</gene>
<evidence type="ECO:0000259" key="2">
    <source>
        <dbReference type="Pfam" id="PF12680"/>
    </source>
</evidence>
<organism evidence="3 4">
    <name type="scientific">Streptomyces siamensis</name>
    <dbReference type="NCBI Taxonomy" id="1274986"/>
    <lineage>
        <taxon>Bacteria</taxon>
        <taxon>Bacillati</taxon>
        <taxon>Actinomycetota</taxon>
        <taxon>Actinomycetes</taxon>
        <taxon>Kitasatosporales</taxon>
        <taxon>Streptomycetaceae</taxon>
        <taxon>Streptomyces</taxon>
    </lineage>
</organism>
<dbReference type="PANTHER" id="PTHR41252">
    <property type="entry name" value="BLR2505 PROTEIN"/>
    <property type="match status" value="1"/>
</dbReference>
<dbReference type="Pfam" id="PF12680">
    <property type="entry name" value="SnoaL_2"/>
    <property type="match status" value="1"/>
</dbReference>
<dbReference type="EMBL" id="BAABKB010000021">
    <property type="protein sequence ID" value="GAA5022292.1"/>
    <property type="molecule type" value="Genomic_DNA"/>
</dbReference>
<feature type="signal peptide" evidence="1">
    <location>
        <begin position="1"/>
        <end position="24"/>
    </location>
</feature>
<protein>
    <recommendedName>
        <fullName evidence="2">SnoaL-like domain-containing protein</fullName>
    </recommendedName>
</protein>
<dbReference type="InterPro" id="IPR032710">
    <property type="entry name" value="NTF2-like_dom_sf"/>
</dbReference>
<dbReference type="Proteomes" id="UP001501759">
    <property type="component" value="Unassembled WGS sequence"/>
</dbReference>
<dbReference type="SUPFAM" id="SSF54427">
    <property type="entry name" value="NTF2-like"/>
    <property type="match status" value="2"/>
</dbReference>
<keyword evidence="1" id="KW-0732">Signal</keyword>
<feature type="chain" id="PRO_5046102383" description="SnoaL-like domain-containing protein" evidence="1">
    <location>
        <begin position="25"/>
        <end position="340"/>
    </location>
</feature>
<comment type="caution">
    <text evidence="3">The sequence shown here is derived from an EMBL/GenBank/DDBJ whole genome shotgun (WGS) entry which is preliminary data.</text>
</comment>
<reference evidence="4" key="1">
    <citation type="journal article" date="2019" name="Int. J. Syst. Evol. Microbiol.">
        <title>The Global Catalogue of Microorganisms (GCM) 10K type strain sequencing project: providing services to taxonomists for standard genome sequencing and annotation.</title>
        <authorList>
            <consortium name="The Broad Institute Genomics Platform"/>
            <consortium name="The Broad Institute Genome Sequencing Center for Infectious Disease"/>
            <person name="Wu L."/>
            <person name="Ma J."/>
        </authorList>
    </citation>
    <scope>NUCLEOTIDE SEQUENCE [LARGE SCALE GENOMIC DNA]</scope>
    <source>
        <strain evidence="4">JCM 18409</strain>
    </source>
</reference>
<dbReference type="Gene3D" id="3.10.450.50">
    <property type="match status" value="2"/>
</dbReference>
<keyword evidence="4" id="KW-1185">Reference proteome</keyword>